<dbReference type="GO" id="GO:0000160">
    <property type="term" value="P:phosphorelay signal transduction system"/>
    <property type="evidence" value="ECO:0007669"/>
    <property type="project" value="InterPro"/>
</dbReference>
<keyword evidence="3" id="KW-0808">Transferase</keyword>
<dbReference type="AlphaFoldDB" id="A0A5B8NPZ8"/>
<dbReference type="KEGG" id="enn:FRE64_10135"/>
<accession>A0A5B8NPZ8</accession>
<name>A0A5B8NPZ8_9CHRO</name>
<dbReference type="OrthoDB" id="2079555at2"/>
<reference evidence="3" key="1">
    <citation type="submission" date="2019-08" db="EMBL/GenBank/DDBJ databases">
        <title>Carotenoids and Carotenoid Binding Proteins in the Halophilic Cyanobacterium Euhalothece sp. ZM00.</title>
        <authorList>
            <person name="Cho S.M."/>
            <person name="Song J.Y."/>
            <person name="Park Y.-I."/>
        </authorList>
    </citation>
    <scope>NUCLEOTIDE SEQUENCE [LARGE SCALE GENOMIC DNA]</scope>
    <source>
        <strain evidence="3">Z-M001</strain>
    </source>
</reference>
<dbReference type="Proteomes" id="UP000318453">
    <property type="component" value="Chromosome"/>
</dbReference>
<dbReference type="CDD" id="cd00088">
    <property type="entry name" value="HPT"/>
    <property type="match status" value="1"/>
</dbReference>
<evidence type="ECO:0000313" key="4">
    <source>
        <dbReference type="Proteomes" id="UP000318453"/>
    </source>
</evidence>
<dbReference type="PANTHER" id="PTHR43395">
    <property type="entry name" value="SENSOR HISTIDINE KINASE CHEA"/>
    <property type="match status" value="1"/>
</dbReference>
<evidence type="ECO:0000313" key="3">
    <source>
        <dbReference type="EMBL" id="QDZ40279.1"/>
    </source>
</evidence>
<dbReference type="InterPro" id="IPR051315">
    <property type="entry name" value="Bact_Chemotaxis_CheA"/>
</dbReference>
<evidence type="ECO:0000256" key="1">
    <source>
        <dbReference type="PROSITE-ProRule" id="PRU00110"/>
    </source>
</evidence>
<dbReference type="InterPro" id="IPR008207">
    <property type="entry name" value="Sig_transdc_His_kin_Hpt_dom"/>
</dbReference>
<keyword evidence="3" id="KW-0418">Kinase</keyword>
<evidence type="ECO:0000259" key="2">
    <source>
        <dbReference type="PROSITE" id="PS50894"/>
    </source>
</evidence>
<protein>
    <submittedName>
        <fullName evidence="3">Histidine kinase</fullName>
    </submittedName>
</protein>
<dbReference type="SUPFAM" id="SSF47226">
    <property type="entry name" value="Histidine-containing phosphotransfer domain, HPT domain"/>
    <property type="match status" value="1"/>
</dbReference>
<dbReference type="Gene3D" id="1.20.120.160">
    <property type="entry name" value="HPT domain"/>
    <property type="match status" value="1"/>
</dbReference>
<keyword evidence="4" id="KW-1185">Reference proteome</keyword>
<dbReference type="Pfam" id="PF01627">
    <property type="entry name" value="Hpt"/>
    <property type="match status" value="1"/>
</dbReference>
<proteinExistence type="predicted"/>
<dbReference type="EMBL" id="CP042326">
    <property type="protein sequence ID" value="QDZ40279.1"/>
    <property type="molecule type" value="Genomic_DNA"/>
</dbReference>
<dbReference type="SMART" id="SM00073">
    <property type="entry name" value="HPT"/>
    <property type="match status" value="1"/>
</dbReference>
<dbReference type="InterPro" id="IPR036641">
    <property type="entry name" value="HPT_dom_sf"/>
</dbReference>
<feature type="modified residue" description="Phosphohistidine" evidence="1">
    <location>
        <position position="48"/>
    </location>
</feature>
<dbReference type="PANTHER" id="PTHR43395:SF1">
    <property type="entry name" value="CHEMOTAXIS PROTEIN CHEA"/>
    <property type="match status" value="1"/>
</dbReference>
<dbReference type="GO" id="GO:0016301">
    <property type="term" value="F:kinase activity"/>
    <property type="evidence" value="ECO:0007669"/>
    <property type="project" value="UniProtKB-KW"/>
</dbReference>
<organism evidence="3 4">
    <name type="scientific">Euhalothece natronophila Z-M001</name>
    <dbReference type="NCBI Taxonomy" id="522448"/>
    <lineage>
        <taxon>Bacteria</taxon>
        <taxon>Bacillati</taxon>
        <taxon>Cyanobacteriota</taxon>
        <taxon>Cyanophyceae</taxon>
        <taxon>Oscillatoriophycideae</taxon>
        <taxon>Chroococcales</taxon>
        <taxon>Halothecacae</taxon>
        <taxon>Halothece cluster</taxon>
        <taxon>Euhalothece</taxon>
    </lineage>
</organism>
<dbReference type="PROSITE" id="PS50894">
    <property type="entry name" value="HPT"/>
    <property type="match status" value="1"/>
</dbReference>
<gene>
    <name evidence="3" type="ORF">FRE64_10135</name>
</gene>
<feature type="domain" description="HPt" evidence="2">
    <location>
        <begin position="1"/>
        <end position="105"/>
    </location>
</feature>
<sequence length="307" mass="34025">MSDNQQRILGYFIEEAKEHLGTLEQGLLNLSEASGDSEQIDELFRAAHSIKGGGAMLGYGSIQKTAHRLEDAFKVFRDGTVNVDEKLESLFLNAFDILKDLISRLESAQGLSEEQGKELVKSAEPQFIELQQHLDQCADIKAVIADLGEVEKGATQPEEVEGEAEAVTESPLEQMRPLLREMLKVFQAEDTPQSRQNLIQICDRAQKVTSEEENWHNLLNTAKSAIANPKHSYTTLAPVIIQELKQASDCLELGEPDNIQITSTLNNLAQSPTPQVLIPAEPEAAAELLKRIFNQQQLSELKEKIGV</sequence>
<dbReference type="RefSeq" id="WP_146295962.1">
    <property type="nucleotide sequence ID" value="NZ_CP042326.1"/>
</dbReference>
<keyword evidence="1" id="KW-0597">Phosphoprotein</keyword>